<dbReference type="PANTHER" id="PTHR24305:SF166">
    <property type="entry name" value="CYTOCHROME P450 12A4, MITOCHONDRIAL-RELATED"/>
    <property type="match status" value="1"/>
</dbReference>
<comment type="similarity">
    <text evidence="2 8">Belongs to the cytochrome P450 family.</text>
</comment>
<feature type="binding site" description="axial binding residue" evidence="7">
    <location>
        <position position="483"/>
    </location>
    <ligand>
        <name>heme</name>
        <dbReference type="ChEBI" id="CHEBI:30413"/>
    </ligand>
    <ligandPart>
        <name>Fe</name>
        <dbReference type="ChEBI" id="CHEBI:18248"/>
    </ligandPart>
</feature>
<dbReference type="GO" id="GO:0020037">
    <property type="term" value="F:heme binding"/>
    <property type="evidence" value="ECO:0007669"/>
    <property type="project" value="InterPro"/>
</dbReference>
<protein>
    <recommendedName>
        <fullName evidence="12">Cytochrome P450</fullName>
    </recommendedName>
</protein>
<keyword evidence="3 7" id="KW-0349">Heme</keyword>
<dbReference type="InterPro" id="IPR036396">
    <property type="entry name" value="Cyt_P450_sf"/>
</dbReference>
<name>A0A9W8QSL6_AKAMU</name>
<dbReference type="SUPFAM" id="SSF48264">
    <property type="entry name" value="Cytochrome P450"/>
    <property type="match status" value="1"/>
</dbReference>
<keyword evidence="6 8" id="KW-0503">Monooxygenase</keyword>
<evidence type="ECO:0000313" key="10">
    <source>
        <dbReference type="EMBL" id="KAJ4165709.1"/>
    </source>
</evidence>
<proteinExistence type="inferred from homology"/>
<evidence type="ECO:0000256" key="5">
    <source>
        <dbReference type="ARBA" id="ARBA00023004"/>
    </source>
</evidence>
<sequence>MLTLILPHIAKIATVAVLCAVIVKFIVYPIFLSPLSKLPVAHPLAYVTSLWIQWHRWRGTEFDCVTQAFANQGSYVRLAPNEIAVNEIEAVRSVYGIGKNNFDKDPYYGHFGSHGARNTFTSLGMDHRVRRRRISAIYSRSFVRTSPHVRAILHCLLVERMLPIFAQASSSSNKSLNVPSLFHAFALDFVSLLAFGISRGTNFIDNEQMRWGWMEQLRLAYPDDKAFWMREHSFLVNILGRIGIPILPKAHFQVVKEREDWALAKVSECEDAMHDSKGKIRDIASLPLGELPIIYAYMRSAMEKTAPVDGHFTLSSHQALEVASEILDHITATGDTFGTMFTYMVYELSRRQDIQKDLCEELLGIANPFLYNGITESSMPILADLEGLPCLESVIKESLRLRTQTPNLAPRVTPPNRRSSVGFLCNLPPGIRIGTYGWWLNRNPDVFPDPDTWEPRRWLGGGPDAAALRDKWLFAFGGGSRGCIGEQIAMDLLRLLISGIYSNFKTTVLDEAEYPGANKFHSSFCEDKLFIKFERLPRSAAEP</sequence>
<evidence type="ECO:0000256" key="1">
    <source>
        <dbReference type="ARBA" id="ARBA00001971"/>
    </source>
</evidence>
<keyword evidence="8" id="KW-0560">Oxidoreductase</keyword>
<comment type="caution">
    <text evidence="10">The sequence shown here is derived from an EMBL/GenBank/DDBJ whole genome shotgun (WGS) entry which is preliminary data.</text>
</comment>
<dbReference type="Proteomes" id="UP001144673">
    <property type="component" value="Chromosome 1"/>
</dbReference>
<dbReference type="GO" id="GO:0016705">
    <property type="term" value="F:oxidoreductase activity, acting on paired donors, with incorporation or reduction of molecular oxygen"/>
    <property type="evidence" value="ECO:0007669"/>
    <property type="project" value="InterPro"/>
</dbReference>
<keyword evidence="5 7" id="KW-0408">Iron</keyword>
<evidence type="ECO:0000256" key="8">
    <source>
        <dbReference type="RuleBase" id="RU000461"/>
    </source>
</evidence>
<dbReference type="PRINTS" id="PR00465">
    <property type="entry name" value="EP450IV"/>
</dbReference>
<evidence type="ECO:0000313" key="11">
    <source>
        <dbReference type="Proteomes" id="UP001144673"/>
    </source>
</evidence>
<dbReference type="RefSeq" id="XP_056060624.1">
    <property type="nucleotide sequence ID" value="XM_056192400.1"/>
</dbReference>
<dbReference type="InterPro" id="IPR001128">
    <property type="entry name" value="Cyt_P450"/>
</dbReference>
<evidence type="ECO:0000256" key="2">
    <source>
        <dbReference type="ARBA" id="ARBA00010617"/>
    </source>
</evidence>
<dbReference type="PROSITE" id="PS00086">
    <property type="entry name" value="CYTOCHROME_P450"/>
    <property type="match status" value="1"/>
</dbReference>
<evidence type="ECO:0000256" key="3">
    <source>
        <dbReference type="ARBA" id="ARBA00022617"/>
    </source>
</evidence>
<gene>
    <name evidence="10" type="ORF">LMH87_007330</name>
</gene>
<keyword evidence="9" id="KW-1133">Transmembrane helix</keyword>
<dbReference type="AlphaFoldDB" id="A0A9W8QSL6"/>
<dbReference type="InterPro" id="IPR050121">
    <property type="entry name" value="Cytochrome_P450_monoxygenase"/>
</dbReference>
<keyword evidence="11" id="KW-1185">Reference proteome</keyword>
<dbReference type="GeneID" id="80894489"/>
<keyword evidence="9" id="KW-0812">Transmembrane</keyword>
<dbReference type="PANTHER" id="PTHR24305">
    <property type="entry name" value="CYTOCHROME P450"/>
    <property type="match status" value="1"/>
</dbReference>
<evidence type="ECO:0000256" key="9">
    <source>
        <dbReference type="SAM" id="Phobius"/>
    </source>
</evidence>
<dbReference type="Pfam" id="PF00067">
    <property type="entry name" value="p450"/>
    <property type="match status" value="1"/>
</dbReference>
<evidence type="ECO:0000256" key="7">
    <source>
        <dbReference type="PIRSR" id="PIRSR602403-1"/>
    </source>
</evidence>
<accession>A0A9W8QSL6</accession>
<reference evidence="10" key="1">
    <citation type="journal article" date="2023" name="Access Microbiol">
        <title>De-novo genome assembly for Akanthomyces muscarius, a biocontrol agent of insect agricultural pests.</title>
        <authorList>
            <person name="Erdos Z."/>
            <person name="Studholme D.J."/>
            <person name="Raymond B."/>
            <person name="Sharma M."/>
        </authorList>
    </citation>
    <scope>NUCLEOTIDE SEQUENCE</scope>
    <source>
        <strain evidence="10">Ve6</strain>
    </source>
</reference>
<dbReference type="KEGG" id="amus:LMH87_007330"/>
<dbReference type="GO" id="GO:0005506">
    <property type="term" value="F:iron ion binding"/>
    <property type="evidence" value="ECO:0007669"/>
    <property type="project" value="InterPro"/>
</dbReference>
<dbReference type="InterPro" id="IPR002403">
    <property type="entry name" value="Cyt_P450_E_grp-IV"/>
</dbReference>
<evidence type="ECO:0000256" key="6">
    <source>
        <dbReference type="ARBA" id="ARBA00023033"/>
    </source>
</evidence>
<dbReference type="EMBL" id="JAJHUN010000001">
    <property type="protein sequence ID" value="KAJ4165709.1"/>
    <property type="molecule type" value="Genomic_DNA"/>
</dbReference>
<dbReference type="InterPro" id="IPR017972">
    <property type="entry name" value="Cyt_P450_CS"/>
</dbReference>
<keyword evidence="4 7" id="KW-0479">Metal-binding</keyword>
<organism evidence="10 11">
    <name type="scientific">Akanthomyces muscarius</name>
    <name type="common">Entomopathogenic fungus</name>
    <name type="synonym">Lecanicillium muscarium</name>
    <dbReference type="NCBI Taxonomy" id="2231603"/>
    <lineage>
        <taxon>Eukaryota</taxon>
        <taxon>Fungi</taxon>
        <taxon>Dikarya</taxon>
        <taxon>Ascomycota</taxon>
        <taxon>Pezizomycotina</taxon>
        <taxon>Sordariomycetes</taxon>
        <taxon>Hypocreomycetidae</taxon>
        <taxon>Hypocreales</taxon>
        <taxon>Cordycipitaceae</taxon>
        <taxon>Akanthomyces</taxon>
    </lineage>
</organism>
<dbReference type="GO" id="GO:0004497">
    <property type="term" value="F:monooxygenase activity"/>
    <property type="evidence" value="ECO:0007669"/>
    <property type="project" value="UniProtKB-KW"/>
</dbReference>
<evidence type="ECO:0000256" key="4">
    <source>
        <dbReference type="ARBA" id="ARBA00022723"/>
    </source>
</evidence>
<dbReference type="Gene3D" id="1.10.630.10">
    <property type="entry name" value="Cytochrome P450"/>
    <property type="match status" value="1"/>
</dbReference>
<keyword evidence="9" id="KW-0472">Membrane</keyword>
<feature type="transmembrane region" description="Helical" evidence="9">
    <location>
        <begin position="12"/>
        <end position="31"/>
    </location>
</feature>
<evidence type="ECO:0008006" key="12">
    <source>
        <dbReference type="Google" id="ProtNLM"/>
    </source>
</evidence>
<comment type="cofactor">
    <cofactor evidence="1 7">
        <name>heme</name>
        <dbReference type="ChEBI" id="CHEBI:30413"/>
    </cofactor>
</comment>